<reference evidence="1 2" key="1">
    <citation type="submission" date="2022-04" db="EMBL/GenBank/DDBJ databases">
        <title>Spirosoma sp. strain RP8 genome sequencing and assembly.</title>
        <authorList>
            <person name="Jung Y."/>
        </authorList>
    </citation>
    <scope>NUCLEOTIDE SEQUENCE [LARGE SCALE GENOMIC DNA]</scope>
    <source>
        <strain evidence="1 2">RP8</strain>
    </source>
</reference>
<organism evidence="1 2">
    <name type="scientific">Spirosoma liriopis</name>
    <dbReference type="NCBI Taxonomy" id="2937440"/>
    <lineage>
        <taxon>Bacteria</taxon>
        <taxon>Pseudomonadati</taxon>
        <taxon>Bacteroidota</taxon>
        <taxon>Cytophagia</taxon>
        <taxon>Cytophagales</taxon>
        <taxon>Cytophagaceae</taxon>
        <taxon>Spirosoma</taxon>
    </lineage>
</organism>
<evidence type="ECO:0000313" key="2">
    <source>
        <dbReference type="Proteomes" id="UP001202180"/>
    </source>
</evidence>
<name>A0ABT0HV87_9BACT</name>
<keyword evidence="2" id="KW-1185">Reference proteome</keyword>
<sequence length="236" mass="26753">MKMYLPTLLTLWSMSSMTNDAHGQGFRVFAGVRTSIVDYDMVPRFIALPNAFANLWDFKPGLGYDFGLSKVVPLKKFELEPEIRYGHNVIKQSIRVVNRSMQTLQGTQSIWTLGNNVVEVAVPIKKRIFLSVCELYVIAGPFCQFRKNESLRNQLGEFTFPLENNRFEYGLNAGLETTGVLSFRLMGQFSKTVFASSMGSYRGSTLSLTTRCNISSLIKHEKAKKAIRVRERDTVL</sequence>
<comment type="caution">
    <text evidence="1">The sequence shown here is derived from an EMBL/GenBank/DDBJ whole genome shotgun (WGS) entry which is preliminary data.</text>
</comment>
<accession>A0ABT0HV87</accession>
<dbReference type="Proteomes" id="UP001202180">
    <property type="component" value="Unassembled WGS sequence"/>
</dbReference>
<evidence type="ECO:0008006" key="3">
    <source>
        <dbReference type="Google" id="ProtNLM"/>
    </source>
</evidence>
<dbReference type="EMBL" id="JALPRF010000016">
    <property type="protein sequence ID" value="MCK8496096.1"/>
    <property type="molecule type" value="Genomic_DNA"/>
</dbReference>
<protein>
    <recommendedName>
        <fullName evidence="3">PorT family protein</fullName>
    </recommendedName>
</protein>
<gene>
    <name evidence="1" type="ORF">M0L20_29790</name>
</gene>
<dbReference type="RefSeq" id="WP_248480975.1">
    <property type="nucleotide sequence ID" value="NZ_JALPRF010000016.1"/>
</dbReference>
<evidence type="ECO:0000313" key="1">
    <source>
        <dbReference type="EMBL" id="MCK8496096.1"/>
    </source>
</evidence>
<proteinExistence type="predicted"/>